<keyword evidence="6 8" id="KW-0539">Nucleus</keyword>
<dbReference type="PROSITE" id="PS50016">
    <property type="entry name" value="ZF_PHD_2"/>
    <property type="match status" value="1"/>
</dbReference>
<dbReference type="InterPro" id="IPR059153">
    <property type="entry name" value="NSD_PHD-1st"/>
</dbReference>
<evidence type="ECO:0000256" key="7">
    <source>
        <dbReference type="PROSITE-ProRule" id="PRU00146"/>
    </source>
</evidence>
<evidence type="ECO:0000313" key="11">
    <source>
        <dbReference type="Proteomes" id="UP001448207"/>
    </source>
</evidence>
<dbReference type="EMBL" id="JBCLYO010000005">
    <property type="protein sequence ID" value="KAL0088702.1"/>
    <property type="molecule type" value="Genomic_DNA"/>
</dbReference>
<evidence type="ECO:0000256" key="2">
    <source>
        <dbReference type="ARBA" id="ARBA00010210"/>
    </source>
</evidence>
<comment type="domain">
    <text evidence="8">The PHD-type zinc finger mediates the binding to H3K4me3.</text>
</comment>
<dbReference type="InterPro" id="IPR011011">
    <property type="entry name" value="Znf_FYVE_PHD"/>
</dbReference>
<dbReference type="InterPro" id="IPR019787">
    <property type="entry name" value="Znf_PHD-finger"/>
</dbReference>
<accession>A0ABR3B378</accession>
<evidence type="ECO:0000256" key="6">
    <source>
        <dbReference type="ARBA" id="ARBA00023242"/>
    </source>
</evidence>
<dbReference type="InterPro" id="IPR013083">
    <property type="entry name" value="Znf_RING/FYVE/PHD"/>
</dbReference>
<dbReference type="Gene3D" id="6.10.140.1740">
    <property type="match status" value="1"/>
</dbReference>
<keyword evidence="11" id="KW-1185">Reference proteome</keyword>
<protein>
    <recommendedName>
        <fullName evidence="8">Chromatin modification-related protein</fullName>
    </recommendedName>
</protein>
<dbReference type="Pfam" id="PF23011">
    <property type="entry name" value="PHD-1st_NSD"/>
    <property type="match status" value="1"/>
</dbReference>
<dbReference type="InterPro" id="IPR001965">
    <property type="entry name" value="Znf_PHD"/>
</dbReference>
<dbReference type="PANTHER" id="PTHR10333">
    <property type="entry name" value="INHIBITOR OF GROWTH PROTEIN"/>
    <property type="match status" value="1"/>
</dbReference>
<dbReference type="InterPro" id="IPR024610">
    <property type="entry name" value="ING_N_histone-binding"/>
</dbReference>
<feature type="domain" description="PHD-type" evidence="9">
    <location>
        <begin position="177"/>
        <end position="226"/>
    </location>
</feature>
<evidence type="ECO:0000259" key="9">
    <source>
        <dbReference type="PROSITE" id="PS50016"/>
    </source>
</evidence>
<evidence type="ECO:0000256" key="8">
    <source>
        <dbReference type="RuleBase" id="RU361213"/>
    </source>
</evidence>
<keyword evidence="8" id="KW-0156">Chromatin regulator</keyword>
<dbReference type="PROSITE" id="PS01359">
    <property type="entry name" value="ZF_PHD_1"/>
    <property type="match status" value="1"/>
</dbReference>
<reference evidence="10 11" key="1">
    <citation type="submission" date="2024-04" db="EMBL/GenBank/DDBJ databases">
        <title>Symmetric and asymmetric DNA N6-adenine methylation regulates different biological responses in Mucorales.</title>
        <authorList>
            <consortium name="Lawrence Berkeley National Laboratory"/>
            <person name="Lax C."/>
            <person name="Mondo S.J."/>
            <person name="Osorio-Concepcion M."/>
            <person name="Muszewska A."/>
            <person name="Corrochano-Luque M."/>
            <person name="Gutierrez G."/>
            <person name="Riley R."/>
            <person name="Lipzen A."/>
            <person name="Guo J."/>
            <person name="Hundley H."/>
            <person name="Amirebrahimi M."/>
            <person name="Ng V."/>
            <person name="Lorenzo-Gutierrez D."/>
            <person name="Binder U."/>
            <person name="Yang J."/>
            <person name="Song Y."/>
            <person name="Canovas D."/>
            <person name="Navarro E."/>
            <person name="Freitag M."/>
            <person name="Gabaldon T."/>
            <person name="Grigoriev I.V."/>
            <person name="Corrochano L.M."/>
            <person name="Nicolas F.E."/>
            <person name="Garre V."/>
        </authorList>
    </citation>
    <scope>NUCLEOTIDE SEQUENCE [LARGE SCALE GENOMIC DNA]</scope>
    <source>
        <strain evidence="10 11">L51</strain>
    </source>
</reference>
<organism evidence="10 11">
    <name type="scientific">Phycomyces blakesleeanus</name>
    <dbReference type="NCBI Taxonomy" id="4837"/>
    <lineage>
        <taxon>Eukaryota</taxon>
        <taxon>Fungi</taxon>
        <taxon>Fungi incertae sedis</taxon>
        <taxon>Mucoromycota</taxon>
        <taxon>Mucoromycotina</taxon>
        <taxon>Mucoromycetes</taxon>
        <taxon>Mucorales</taxon>
        <taxon>Phycomycetaceae</taxon>
        <taxon>Phycomyces</taxon>
    </lineage>
</organism>
<sequence>MDQQDSNRYLQDYVQSLENLPSEIAYHWAEIQHLIEDRIDSQQRELTKIHNQWFLPDAPRDKLVKAEPTIVKKIDNDYKTLEGLADERVHLAEEALLLMVIENFLLMLKVDRHLSRLGHDLDQLDKQSEPSFSRQDLKKHLRIGKDPEEEEEDFIMAKRQRKRKKKEARDARDNQEPLYCSCRQVSFGEMVACDGQNCPYEWFHMECVGLTAPPKGAWYCNDCLEEMKKMKRKKDAMAT</sequence>
<keyword evidence="5 8" id="KW-0862">Zinc</keyword>
<evidence type="ECO:0000256" key="1">
    <source>
        <dbReference type="ARBA" id="ARBA00004123"/>
    </source>
</evidence>
<dbReference type="SMART" id="SM00249">
    <property type="entry name" value="PHD"/>
    <property type="match status" value="1"/>
</dbReference>
<comment type="function">
    <text evidence="8">Component of an histone acetyltransferase complex.</text>
</comment>
<name>A0ABR3B378_PHYBL</name>
<dbReference type="Gene3D" id="3.30.40.10">
    <property type="entry name" value="Zinc/RING finger domain, C3HC4 (zinc finger)"/>
    <property type="match status" value="1"/>
</dbReference>
<evidence type="ECO:0000256" key="3">
    <source>
        <dbReference type="ARBA" id="ARBA00022723"/>
    </source>
</evidence>
<evidence type="ECO:0000256" key="4">
    <source>
        <dbReference type="ARBA" id="ARBA00022771"/>
    </source>
</evidence>
<comment type="caution">
    <text evidence="10">The sequence shown here is derived from an EMBL/GenBank/DDBJ whole genome shotgun (WGS) entry which is preliminary data.</text>
</comment>
<dbReference type="Proteomes" id="UP001448207">
    <property type="component" value="Unassembled WGS sequence"/>
</dbReference>
<dbReference type="InterPro" id="IPR028651">
    <property type="entry name" value="ING_fam"/>
</dbReference>
<dbReference type="SMART" id="SM01408">
    <property type="entry name" value="ING"/>
    <property type="match status" value="1"/>
</dbReference>
<proteinExistence type="inferred from homology"/>
<dbReference type="InterPro" id="IPR019786">
    <property type="entry name" value="Zinc_finger_PHD-type_CS"/>
</dbReference>
<evidence type="ECO:0000256" key="5">
    <source>
        <dbReference type="ARBA" id="ARBA00022833"/>
    </source>
</evidence>
<keyword evidence="4 7" id="KW-0863">Zinc-finger</keyword>
<comment type="similarity">
    <text evidence="2 8">Belongs to the ING family.</text>
</comment>
<dbReference type="Pfam" id="PF12998">
    <property type="entry name" value="ING"/>
    <property type="match status" value="1"/>
</dbReference>
<dbReference type="SUPFAM" id="SSF57903">
    <property type="entry name" value="FYVE/PHD zinc finger"/>
    <property type="match status" value="1"/>
</dbReference>
<gene>
    <name evidence="10" type="ORF">J3Q64DRAFT_1696991</name>
</gene>
<comment type="subcellular location">
    <subcellularLocation>
        <location evidence="1 8">Nucleus</location>
    </subcellularLocation>
</comment>
<keyword evidence="3 8" id="KW-0479">Metal-binding</keyword>
<dbReference type="CDD" id="cd15505">
    <property type="entry name" value="PHD_ING"/>
    <property type="match status" value="1"/>
</dbReference>
<comment type="subunit">
    <text evidence="8">Component of an histone acetyltransferase complex. Interacts with H3K4me3 and to a lesser extent with H3K4me2.</text>
</comment>
<evidence type="ECO:0000313" key="10">
    <source>
        <dbReference type="EMBL" id="KAL0088702.1"/>
    </source>
</evidence>